<comment type="caution">
    <text evidence="1">The sequence shown here is derived from an EMBL/GenBank/DDBJ whole genome shotgun (WGS) entry which is preliminary data.</text>
</comment>
<gene>
    <name evidence="1" type="ORF">H5P28_15465</name>
</gene>
<sequence>MTEQEREYVHALEQAVLQAEHVMADWECAREKGYIRNAQRFVFGTADHIRRVRKERDAASSHDG</sequence>
<keyword evidence="2" id="KW-1185">Reference proteome</keyword>
<dbReference type="AlphaFoldDB" id="A0A842HJA8"/>
<evidence type="ECO:0000313" key="2">
    <source>
        <dbReference type="Proteomes" id="UP000546464"/>
    </source>
</evidence>
<protein>
    <submittedName>
        <fullName evidence="1">Uncharacterized protein</fullName>
    </submittedName>
</protein>
<dbReference type="RefSeq" id="WP_185676618.1">
    <property type="nucleotide sequence ID" value="NZ_JACHVB010000045.1"/>
</dbReference>
<dbReference type="Proteomes" id="UP000546464">
    <property type="component" value="Unassembled WGS sequence"/>
</dbReference>
<evidence type="ECO:0000313" key="1">
    <source>
        <dbReference type="EMBL" id="MBC2595666.1"/>
    </source>
</evidence>
<reference evidence="1 2" key="1">
    <citation type="submission" date="2020-07" db="EMBL/GenBank/DDBJ databases">
        <authorList>
            <person name="Feng X."/>
        </authorList>
    </citation>
    <scope>NUCLEOTIDE SEQUENCE [LARGE SCALE GENOMIC DNA]</scope>
    <source>
        <strain evidence="1 2">JCM31066</strain>
    </source>
</reference>
<accession>A0A842HJA8</accession>
<name>A0A842HJA8_9BACT</name>
<organism evidence="1 2">
    <name type="scientific">Ruficoccus amylovorans</name>
    <dbReference type="NCBI Taxonomy" id="1804625"/>
    <lineage>
        <taxon>Bacteria</taxon>
        <taxon>Pseudomonadati</taxon>
        <taxon>Verrucomicrobiota</taxon>
        <taxon>Opitutia</taxon>
        <taxon>Puniceicoccales</taxon>
        <taxon>Cerasicoccaceae</taxon>
        <taxon>Ruficoccus</taxon>
    </lineage>
</organism>
<proteinExistence type="predicted"/>
<dbReference type="EMBL" id="JACHVB010000045">
    <property type="protein sequence ID" value="MBC2595666.1"/>
    <property type="molecule type" value="Genomic_DNA"/>
</dbReference>